<feature type="region of interest" description="Disordered" evidence="2">
    <location>
        <begin position="1"/>
        <end position="40"/>
    </location>
</feature>
<evidence type="ECO:0000313" key="5">
    <source>
        <dbReference type="Proteomes" id="UP000582974"/>
    </source>
</evidence>
<dbReference type="CDD" id="cd01130">
    <property type="entry name" value="VirB11-like_ATPase"/>
    <property type="match status" value="1"/>
</dbReference>
<evidence type="ECO:0000313" key="4">
    <source>
        <dbReference type="EMBL" id="MBA0127271.1"/>
    </source>
</evidence>
<sequence length="482" mass="50858">MSTASTTHTHTDGAMRHGADTAAAPAGTNSGTGAAPGEWPDPQVVAEIRHAVARRVDVDDDQASAPGQRQAQLWRYVAEEIAAWVRRRAEAGTAPPTAEAERALQRAVWAALTGLGPLAELLELDEVENIHIHGHDQVWLERSDGTVARWPGRIADSDTALIEMLSTICARLGQTAREFSPASPLANLRIPAGGPLGARLAAVTAVTDRPRVAIRRHRLVKTQLSDLVRSATLDDTVAGLLAAAVRAGLNMLITGGPAVGKTTLLRALCHEIPTAEHVVTVEDEQELGLHLTSGRPLVTPMEARLANADGAGRISMDDLLTQALRHSPRRVIVGEVRGGEVVALLRALGNGATGGMGTLHARSAEAVPDRIASLGLLAQPPLPVEAAHAWTASALDLVVHLAATDTTTPSGRPYRHRWVSEVLETGVVGETGRPETTRLYARDPATATFAPSQGLADRLRRHGFDPTRPATGDDACHGVSAP</sequence>
<dbReference type="InterPro" id="IPR027417">
    <property type="entry name" value="P-loop_NTPase"/>
</dbReference>
<evidence type="ECO:0000256" key="1">
    <source>
        <dbReference type="ARBA" id="ARBA00006611"/>
    </source>
</evidence>
<accession>A0A838ADI8</accession>
<comment type="similarity">
    <text evidence="1">Belongs to the GSP E family.</text>
</comment>
<dbReference type="Gene3D" id="3.40.50.300">
    <property type="entry name" value="P-loop containing nucleotide triphosphate hydrolases"/>
    <property type="match status" value="1"/>
</dbReference>
<protein>
    <submittedName>
        <fullName evidence="4">CpaF family protein</fullName>
    </submittedName>
</protein>
<dbReference type="EMBL" id="JACCKD010000006">
    <property type="protein sequence ID" value="MBA0127271.1"/>
    <property type="molecule type" value="Genomic_DNA"/>
</dbReference>
<dbReference type="InterPro" id="IPR050921">
    <property type="entry name" value="T4SS_GSP_E_ATPase"/>
</dbReference>
<dbReference type="Proteomes" id="UP000582974">
    <property type="component" value="Unassembled WGS sequence"/>
</dbReference>
<gene>
    <name evidence="4" type="ORF">H0B56_17105</name>
</gene>
<organism evidence="4 5">
    <name type="scientific">Haloechinothrix aidingensis</name>
    <dbReference type="NCBI Taxonomy" id="2752311"/>
    <lineage>
        <taxon>Bacteria</taxon>
        <taxon>Bacillati</taxon>
        <taxon>Actinomycetota</taxon>
        <taxon>Actinomycetes</taxon>
        <taxon>Pseudonocardiales</taxon>
        <taxon>Pseudonocardiaceae</taxon>
        <taxon>Haloechinothrix</taxon>
    </lineage>
</organism>
<dbReference type="Pfam" id="PF00437">
    <property type="entry name" value="T2SSE"/>
    <property type="match status" value="1"/>
</dbReference>
<dbReference type="PANTHER" id="PTHR30486">
    <property type="entry name" value="TWITCHING MOTILITY PROTEIN PILT"/>
    <property type="match status" value="1"/>
</dbReference>
<dbReference type="Gene3D" id="3.30.450.380">
    <property type="match status" value="1"/>
</dbReference>
<reference evidence="4 5" key="1">
    <citation type="submission" date="2020-07" db="EMBL/GenBank/DDBJ databases">
        <title>Genome of Haloechinothrix sp.</title>
        <authorList>
            <person name="Tang S.-K."/>
            <person name="Yang L."/>
            <person name="Zhu W.-Y."/>
        </authorList>
    </citation>
    <scope>NUCLEOTIDE SEQUENCE [LARGE SCALE GENOMIC DNA]</scope>
    <source>
        <strain evidence="4 5">YIM 98757</strain>
    </source>
</reference>
<dbReference type="SUPFAM" id="SSF52540">
    <property type="entry name" value="P-loop containing nucleoside triphosphate hydrolases"/>
    <property type="match status" value="1"/>
</dbReference>
<feature type="region of interest" description="Disordered" evidence="2">
    <location>
        <begin position="453"/>
        <end position="482"/>
    </location>
</feature>
<dbReference type="AlphaFoldDB" id="A0A838ADI8"/>
<dbReference type="PANTHER" id="PTHR30486:SF6">
    <property type="entry name" value="TYPE IV PILUS RETRACTATION ATPASE PILT"/>
    <property type="match status" value="1"/>
</dbReference>
<dbReference type="RefSeq" id="WP_180894090.1">
    <property type="nucleotide sequence ID" value="NZ_JACCKD010000006.1"/>
</dbReference>
<evidence type="ECO:0000259" key="3">
    <source>
        <dbReference type="Pfam" id="PF00437"/>
    </source>
</evidence>
<keyword evidence="5" id="KW-1185">Reference proteome</keyword>
<comment type="caution">
    <text evidence="4">The sequence shown here is derived from an EMBL/GenBank/DDBJ whole genome shotgun (WGS) entry which is preliminary data.</text>
</comment>
<feature type="compositionally biased region" description="Basic and acidic residues" evidence="2">
    <location>
        <begin position="9"/>
        <end position="19"/>
    </location>
</feature>
<dbReference type="InterPro" id="IPR001482">
    <property type="entry name" value="T2SS/T4SS_dom"/>
</dbReference>
<proteinExistence type="inferred from homology"/>
<feature type="domain" description="Bacterial type II secretion system protein E" evidence="3">
    <location>
        <begin position="114"/>
        <end position="399"/>
    </location>
</feature>
<dbReference type="GO" id="GO:0016887">
    <property type="term" value="F:ATP hydrolysis activity"/>
    <property type="evidence" value="ECO:0007669"/>
    <property type="project" value="InterPro"/>
</dbReference>
<name>A0A838ADI8_9PSEU</name>
<evidence type="ECO:0000256" key="2">
    <source>
        <dbReference type="SAM" id="MobiDB-lite"/>
    </source>
</evidence>